<dbReference type="Pfam" id="PF05322">
    <property type="entry name" value="NinE"/>
    <property type="match status" value="1"/>
</dbReference>
<dbReference type="Proteomes" id="UP000566985">
    <property type="component" value="Unassembled WGS sequence"/>
</dbReference>
<organism evidence="1 2">
    <name type="scientific">Pantoea brenneri</name>
    <dbReference type="NCBI Taxonomy" id="472694"/>
    <lineage>
        <taxon>Bacteria</taxon>
        <taxon>Pseudomonadati</taxon>
        <taxon>Pseudomonadota</taxon>
        <taxon>Gammaproteobacteria</taxon>
        <taxon>Enterobacterales</taxon>
        <taxon>Erwiniaceae</taxon>
        <taxon>Pantoea</taxon>
    </lineage>
</organism>
<proteinExistence type="predicted"/>
<gene>
    <name evidence="1" type="ORF">HU668_14855</name>
</gene>
<evidence type="ECO:0000313" key="2">
    <source>
        <dbReference type="Proteomes" id="UP000566985"/>
    </source>
</evidence>
<sequence>MRRTRSLWERIENHAIYNTKPRRKKPTTIPAASQVSTFDYVGGLVQAKWNRLRKAR</sequence>
<reference evidence="1 2" key="1">
    <citation type="submission" date="2020-05" db="EMBL/GenBank/DDBJ databases">
        <title>Whole Genome Sequences of Enterobacteriales Associated with the International Space Station.</title>
        <authorList>
            <person name="Bharadwaj A."/>
            <person name="Daudu R."/>
            <person name="Singh N."/>
            <person name="Wood J."/>
            <person name="Debieu M."/>
            <person name="Mason C."/>
            <person name="Wang C."/>
            <person name="Venkateswaran K."/>
        </authorList>
    </citation>
    <scope>NUCLEOTIDE SEQUENCE [LARGE SCALE GENOMIC DNA]</scope>
    <source>
        <strain evidence="1 2">IF5SW-B1</strain>
    </source>
</reference>
<dbReference type="RefSeq" id="WP_122983615.1">
    <property type="nucleotide sequence ID" value="NZ_JABWPE010000018.1"/>
</dbReference>
<name>A0A7Y6NFR4_9GAMM</name>
<accession>A0A7Y6NFR4</accession>
<dbReference type="EMBL" id="JABWPM010000017">
    <property type="protein sequence ID" value="NUY97732.1"/>
    <property type="molecule type" value="Genomic_DNA"/>
</dbReference>
<dbReference type="GeneID" id="57346512"/>
<comment type="caution">
    <text evidence="1">The sequence shown here is derived from an EMBL/GenBank/DDBJ whole genome shotgun (WGS) entry which is preliminary data.</text>
</comment>
<dbReference type="AlphaFoldDB" id="A0A7Y6NFR4"/>
<evidence type="ECO:0000313" key="1">
    <source>
        <dbReference type="EMBL" id="NUY97732.1"/>
    </source>
</evidence>
<protein>
    <submittedName>
        <fullName evidence="1">NinE family protein</fullName>
    </submittedName>
</protein>
<dbReference type="InterPro" id="IPR007986">
    <property type="entry name" value="NINE"/>
</dbReference>